<evidence type="ECO:0000313" key="1">
    <source>
        <dbReference type="EMBL" id="MCI67504.1"/>
    </source>
</evidence>
<proteinExistence type="predicted"/>
<reference evidence="1 2" key="1">
    <citation type="journal article" date="2018" name="Front. Plant Sci.">
        <title>Red Clover (Trifolium pratense) and Zigzag Clover (T. medium) - A Picture of Genomic Similarities and Differences.</title>
        <authorList>
            <person name="Dluhosova J."/>
            <person name="Istvanek J."/>
            <person name="Nedelnik J."/>
            <person name="Repkova J."/>
        </authorList>
    </citation>
    <scope>NUCLEOTIDE SEQUENCE [LARGE SCALE GENOMIC DNA]</scope>
    <source>
        <strain evidence="2">cv. 10/8</strain>
        <tissue evidence="1">Leaf</tissue>
    </source>
</reference>
<feature type="non-terminal residue" evidence="1">
    <location>
        <position position="46"/>
    </location>
</feature>
<organism evidence="1 2">
    <name type="scientific">Trifolium medium</name>
    <dbReference type="NCBI Taxonomy" id="97028"/>
    <lineage>
        <taxon>Eukaryota</taxon>
        <taxon>Viridiplantae</taxon>
        <taxon>Streptophyta</taxon>
        <taxon>Embryophyta</taxon>
        <taxon>Tracheophyta</taxon>
        <taxon>Spermatophyta</taxon>
        <taxon>Magnoliopsida</taxon>
        <taxon>eudicotyledons</taxon>
        <taxon>Gunneridae</taxon>
        <taxon>Pentapetalae</taxon>
        <taxon>rosids</taxon>
        <taxon>fabids</taxon>
        <taxon>Fabales</taxon>
        <taxon>Fabaceae</taxon>
        <taxon>Papilionoideae</taxon>
        <taxon>50 kb inversion clade</taxon>
        <taxon>NPAAA clade</taxon>
        <taxon>Hologalegina</taxon>
        <taxon>IRL clade</taxon>
        <taxon>Trifolieae</taxon>
        <taxon>Trifolium</taxon>
    </lineage>
</organism>
<dbReference type="EMBL" id="LXQA010718187">
    <property type="protein sequence ID" value="MCI67504.1"/>
    <property type="molecule type" value="Genomic_DNA"/>
</dbReference>
<accession>A0A392U480</accession>
<evidence type="ECO:0000313" key="2">
    <source>
        <dbReference type="Proteomes" id="UP000265520"/>
    </source>
</evidence>
<comment type="caution">
    <text evidence="1">The sequence shown here is derived from an EMBL/GenBank/DDBJ whole genome shotgun (WGS) entry which is preliminary data.</text>
</comment>
<dbReference type="AlphaFoldDB" id="A0A392U480"/>
<keyword evidence="2" id="KW-1185">Reference proteome</keyword>
<protein>
    <submittedName>
        <fullName evidence="1">Uncharacterized protein</fullName>
    </submittedName>
</protein>
<name>A0A392U480_9FABA</name>
<sequence>MSCAAVKPAELGHIRSRVFPNFSGMTDPGFGKFGVSTLLEYCLAWC</sequence>
<dbReference type="Proteomes" id="UP000265520">
    <property type="component" value="Unassembled WGS sequence"/>
</dbReference>